<dbReference type="RefSeq" id="WP_110065428.1">
    <property type="nucleotide sequence ID" value="NZ_QGTW01000007.1"/>
</dbReference>
<gene>
    <name evidence="1" type="ORF">DFO73_107102</name>
</gene>
<organism evidence="1 2">
    <name type="scientific">Cytobacillus oceanisediminis</name>
    <dbReference type="NCBI Taxonomy" id="665099"/>
    <lineage>
        <taxon>Bacteria</taxon>
        <taxon>Bacillati</taxon>
        <taxon>Bacillota</taxon>
        <taxon>Bacilli</taxon>
        <taxon>Bacillales</taxon>
        <taxon>Bacillaceae</taxon>
        <taxon>Cytobacillus</taxon>
    </lineage>
</organism>
<proteinExistence type="predicted"/>
<dbReference type="Gene3D" id="3.40.50.300">
    <property type="entry name" value="P-loop containing nucleotide triphosphate hydrolases"/>
    <property type="match status" value="1"/>
</dbReference>
<name>A0A2V2ZUS4_9BACI</name>
<dbReference type="Proteomes" id="UP000247150">
    <property type="component" value="Unassembled WGS sequence"/>
</dbReference>
<dbReference type="InterPro" id="IPR027417">
    <property type="entry name" value="P-loop_NTPase"/>
</dbReference>
<sequence length="548" mass="63218">MDKDDFYKGDETNLPSLTLELQLDGIGRQTLEADTTKNQISPLVNTYVINNPVYAKSTSRRHGGFSTGTASLGVRDLEIYKNVPAKVEIPYKISEFRGKFEGKGKVFLNIVEVFKSVKNLTIICDKFDILKKCSKQVRPQNTINQLFEQMVESGSASRIKSSISNDSITSFKENTILSEAINIVVELENLPFELKEENEKDLILTAIQIIEVIKEMGSDIKKAKTYLEYAETRKDIDYKLKIFNTTGRNIRTSETRNKLVIEFLAANKMSNGERDVLSFISNLSKFRVNFTKDIGILIIDEIFDYLDGSNMLIVQYYLSKMIEECRENGKVLFPIILTHLDPTLFNNYYFNRPKIHYLKNYPYTQDRTMLEFLKIRSNKAHQELGDNLSKYYLHYHPEVFQFSASDKPLINNNDYHDSSIFYQMIHNETEKFLNDESYDPLKIICAIRVKIEKLVYDLLSTDEERTKYIETHKTINKLNYAVGQGVNVPEDYFLLQPLYNDGLHLNNNDNATKNKILSTCLKLDNIVVQGIVRKIQTNEGSNFVLTHA</sequence>
<evidence type="ECO:0000313" key="2">
    <source>
        <dbReference type="Proteomes" id="UP000247150"/>
    </source>
</evidence>
<reference evidence="1 2" key="1">
    <citation type="submission" date="2018-05" db="EMBL/GenBank/DDBJ databases">
        <title>Freshwater and sediment microbial communities from various areas in North America, analyzing microbe dynamics in response to fracking.</title>
        <authorList>
            <person name="Lamendella R."/>
        </authorList>
    </citation>
    <scope>NUCLEOTIDE SEQUENCE [LARGE SCALE GENOMIC DNA]</scope>
    <source>
        <strain evidence="1 2">15_TX</strain>
    </source>
</reference>
<accession>A0A2V2ZUS4</accession>
<protein>
    <submittedName>
        <fullName evidence="1">Uncharacterized protein</fullName>
    </submittedName>
</protein>
<dbReference type="OrthoDB" id="1068645at2"/>
<evidence type="ECO:0000313" key="1">
    <source>
        <dbReference type="EMBL" id="PWW27792.1"/>
    </source>
</evidence>
<dbReference type="AlphaFoldDB" id="A0A2V2ZUS4"/>
<comment type="caution">
    <text evidence="1">The sequence shown here is derived from an EMBL/GenBank/DDBJ whole genome shotgun (WGS) entry which is preliminary data.</text>
</comment>
<dbReference type="EMBL" id="QGTW01000007">
    <property type="protein sequence ID" value="PWW27792.1"/>
    <property type="molecule type" value="Genomic_DNA"/>
</dbReference>